<evidence type="ECO:0000313" key="2">
    <source>
        <dbReference type="Proteomes" id="UP000294829"/>
    </source>
</evidence>
<protein>
    <submittedName>
        <fullName evidence="1">Uncharacterized protein</fullName>
    </submittedName>
</protein>
<dbReference type="RefSeq" id="WP_133331509.1">
    <property type="nucleotide sequence ID" value="NZ_SMYL01000030.1"/>
</dbReference>
<dbReference type="Proteomes" id="UP000294829">
    <property type="component" value="Unassembled WGS sequence"/>
</dbReference>
<gene>
    <name evidence="1" type="ORF">E2I14_19035</name>
</gene>
<evidence type="ECO:0000313" key="1">
    <source>
        <dbReference type="EMBL" id="TDK58985.1"/>
    </source>
</evidence>
<accession>A0A4V3ATA6</accession>
<organism evidence="1 2">
    <name type="scientific">Sapientia aquatica</name>
    <dbReference type="NCBI Taxonomy" id="1549640"/>
    <lineage>
        <taxon>Bacteria</taxon>
        <taxon>Pseudomonadati</taxon>
        <taxon>Pseudomonadota</taxon>
        <taxon>Betaproteobacteria</taxon>
        <taxon>Burkholderiales</taxon>
        <taxon>Oxalobacteraceae</taxon>
        <taxon>Sapientia</taxon>
    </lineage>
</organism>
<proteinExistence type="predicted"/>
<keyword evidence="2" id="KW-1185">Reference proteome</keyword>
<name>A0A4V3ATA6_9BURK</name>
<comment type="caution">
    <text evidence="1">The sequence shown here is derived from an EMBL/GenBank/DDBJ whole genome shotgun (WGS) entry which is preliminary data.</text>
</comment>
<reference evidence="1 2" key="1">
    <citation type="submission" date="2019-03" db="EMBL/GenBank/DDBJ databases">
        <title>Sapientia aquatica gen. nov., sp. nov., isolated from a crater lake.</title>
        <authorList>
            <person name="Felfoldi T."/>
            <person name="Szabo A."/>
            <person name="Toth E."/>
            <person name="Schumann P."/>
            <person name="Keki Z."/>
            <person name="Marialigeti K."/>
            <person name="Mathe I."/>
        </authorList>
    </citation>
    <scope>NUCLEOTIDE SEQUENCE [LARGE SCALE GENOMIC DNA]</scope>
    <source>
        <strain evidence="1 2">SA-152</strain>
    </source>
</reference>
<dbReference type="EMBL" id="SMYL01000030">
    <property type="protein sequence ID" value="TDK58985.1"/>
    <property type="molecule type" value="Genomic_DNA"/>
</dbReference>
<dbReference type="AlphaFoldDB" id="A0A4V3ATA6"/>
<sequence length="66" mass="7348">MDSKLEDINAEALNEISQILFSIRDLLVHTSLALNDSLMQSHTTSRFDCENLTQNILDAARDGNNA</sequence>